<evidence type="ECO:0000259" key="8">
    <source>
        <dbReference type="PROSITE" id="PS50110"/>
    </source>
</evidence>
<feature type="domain" description="Response regulatory" evidence="8">
    <location>
        <begin position="3"/>
        <end position="115"/>
    </location>
</feature>
<protein>
    <recommendedName>
        <fullName evidence="1">Stage 0 sporulation protein A homolog</fullName>
    </recommendedName>
</protein>
<dbReference type="AlphaFoldDB" id="A0A4U8Q195"/>
<dbReference type="InterPro" id="IPR011006">
    <property type="entry name" value="CheY-like_superfamily"/>
</dbReference>
<feature type="modified residue" description="4-aspartylphosphate" evidence="6">
    <location>
        <position position="51"/>
    </location>
</feature>
<evidence type="ECO:0000256" key="4">
    <source>
        <dbReference type="ARBA" id="ARBA00023163"/>
    </source>
</evidence>
<dbReference type="PANTHER" id="PTHR48111:SF2">
    <property type="entry name" value="RESPONSE REGULATOR SAER"/>
    <property type="match status" value="1"/>
</dbReference>
<feature type="DNA-binding region" description="OmpR/PhoB-type" evidence="7">
    <location>
        <begin position="123"/>
        <end position="220"/>
    </location>
</feature>
<evidence type="ECO:0000256" key="2">
    <source>
        <dbReference type="ARBA" id="ARBA00023015"/>
    </source>
</evidence>
<dbReference type="InterPro" id="IPR039420">
    <property type="entry name" value="WalR-like"/>
</dbReference>
<dbReference type="PROSITE" id="PS51755">
    <property type="entry name" value="OMPR_PHOB"/>
    <property type="match status" value="1"/>
</dbReference>
<dbReference type="OrthoDB" id="9790442at2"/>
<dbReference type="Proteomes" id="UP000306509">
    <property type="component" value="Unassembled WGS sequence"/>
</dbReference>
<dbReference type="InterPro" id="IPR036388">
    <property type="entry name" value="WH-like_DNA-bd_sf"/>
</dbReference>
<organism evidence="10 11">
    <name type="scientific">Robinsoniella peoriensis</name>
    <dbReference type="NCBI Taxonomy" id="180332"/>
    <lineage>
        <taxon>Bacteria</taxon>
        <taxon>Bacillati</taxon>
        <taxon>Bacillota</taxon>
        <taxon>Clostridia</taxon>
        <taxon>Lachnospirales</taxon>
        <taxon>Lachnospiraceae</taxon>
        <taxon>Robinsoniella</taxon>
    </lineage>
</organism>
<keyword evidence="2" id="KW-0805">Transcription regulation</keyword>
<reference evidence="10 11" key="1">
    <citation type="journal article" date="2019" name="Anaerobe">
        <title>Detection of Robinsoniella peoriensis in multiple bone samples of a trauma patient.</title>
        <authorList>
            <person name="Schrottner P."/>
            <person name="Hartwich K."/>
            <person name="Bunk B."/>
            <person name="Schober I."/>
            <person name="Helbig S."/>
            <person name="Rudolph W.W."/>
            <person name="Gunzer F."/>
        </authorList>
    </citation>
    <scope>NUCLEOTIDE SEQUENCE [LARGE SCALE GENOMIC DNA]</scope>
    <source>
        <strain evidence="10 11">DSM 106044</strain>
    </source>
</reference>
<keyword evidence="4" id="KW-0804">Transcription</keyword>
<dbReference type="SMART" id="SM00862">
    <property type="entry name" value="Trans_reg_C"/>
    <property type="match status" value="1"/>
</dbReference>
<dbReference type="PROSITE" id="PS50110">
    <property type="entry name" value="RESPONSE_REGULATORY"/>
    <property type="match status" value="1"/>
</dbReference>
<evidence type="ECO:0000313" key="11">
    <source>
        <dbReference type="Proteomes" id="UP000306509"/>
    </source>
</evidence>
<gene>
    <name evidence="10" type="primary">yycF_7</name>
    <name evidence="10" type="ORF">DSM106044_04687</name>
</gene>
<sequence>MAEILAVDDEKGILMIIKSALEKSGHHVTAYDRADEVLKIKKYNFDLILLDVMMPGTDGFTLCREIRDKVDCPILFLTAKTMESDLMTGLSIGGDDYITKPFGIGELRARVEAHIRRDHRQKKNAFHLSGLTFQLKAKEVWFQENQILFTKSEYEICEYLALNHGQVFSKERIYEAVFGYDKESDIAVIVEHIKNIRGKLSKYGCCPIETVWGMGYKWRD</sequence>
<dbReference type="GO" id="GO:0006355">
    <property type="term" value="P:regulation of DNA-templated transcription"/>
    <property type="evidence" value="ECO:0007669"/>
    <property type="project" value="InterPro"/>
</dbReference>
<feature type="domain" description="OmpR/PhoB-type" evidence="9">
    <location>
        <begin position="123"/>
        <end position="220"/>
    </location>
</feature>
<keyword evidence="11" id="KW-1185">Reference proteome</keyword>
<evidence type="ECO:0000259" key="9">
    <source>
        <dbReference type="PROSITE" id="PS51755"/>
    </source>
</evidence>
<dbReference type="CDD" id="cd00383">
    <property type="entry name" value="trans_reg_C"/>
    <property type="match status" value="1"/>
</dbReference>
<comment type="function">
    <text evidence="5">May play the central regulatory role in sporulation. It may be an element of the effector pathway responsible for the activation of sporulation genes in response to nutritional stress. Spo0A may act in concert with spo0H (a sigma factor) to control the expression of some genes that are critical to the sporulation process.</text>
</comment>
<evidence type="ECO:0000256" key="6">
    <source>
        <dbReference type="PROSITE-ProRule" id="PRU00169"/>
    </source>
</evidence>
<keyword evidence="6" id="KW-0597">Phosphoprotein</keyword>
<dbReference type="RefSeq" id="WP_027296673.1">
    <property type="nucleotide sequence ID" value="NZ_CABMJZ010000069.1"/>
</dbReference>
<dbReference type="InterPro" id="IPR001789">
    <property type="entry name" value="Sig_transdc_resp-reg_receiver"/>
</dbReference>
<dbReference type="STRING" id="180332.GCA_000797495_01962"/>
<dbReference type="Pfam" id="PF00486">
    <property type="entry name" value="Trans_reg_C"/>
    <property type="match status" value="1"/>
</dbReference>
<dbReference type="Gene3D" id="1.10.10.10">
    <property type="entry name" value="Winged helix-like DNA-binding domain superfamily/Winged helix DNA-binding domain"/>
    <property type="match status" value="1"/>
</dbReference>
<dbReference type="GO" id="GO:0032993">
    <property type="term" value="C:protein-DNA complex"/>
    <property type="evidence" value="ECO:0007669"/>
    <property type="project" value="TreeGrafter"/>
</dbReference>
<keyword evidence="3 7" id="KW-0238">DNA-binding</keyword>
<name>A0A4U8Q195_9FIRM</name>
<dbReference type="GO" id="GO:0000976">
    <property type="term" value="F:transcription cis-regulatory region binding"/>
    <property type="evidence" value="ECO:0007669"/>
    <property type="project" value="TreeGrafter"/>
</dbReference>
<evidence type="ECO:0000256" key="3">
    <source>
        <dbReference type="ARBA" id="ARBA00023125"/>
    </source>
</evidence>
<evidence type="ECO:0000313" key="10">
    <source>
        <dbReference type="EMBL" id="TLC98459.1"/>
    </source>
</evidence>
<dbReference type="Gene3D" id="6.10.250.690">
    <property type="match status" value="1"/>
</dbReference>
<dbReference type="CDD" id="cd17574">
    <property type="entry name" value="REC_OmpR"/>
    <property type="match status" value="1"/>
</dbReference>
<evidence type="ECO:0000256" key="1">
    <source>
        <dbReference type="ARBA" id="ARBA00018672"/>
    </source>
</evidence>
<evidence type="ECO:0000256" key="5">
    <source>
        <dbReference type="ARBA" id="ARBA00024867"/>
    </source>
</evidence>
<dbReference type="Gene3D" id="3.40.50.2300">
    <property type="match status" value="1"/>
</dbReference>
<dbReference type="SUPFAM" id="SSF52172">
    <property type="entry name" value="CheY-like"/>
    <property type="match status" value="1"/>
</dbReference>
<dbReference type="GO" id="GO:0000156">
    <property type="term" value="F:phosphorelay response regulator activity"/>
    <property type="evidence" value="ECO:0007669"/>
    <property type="project" value="TreeGrafter"/>
</dbReference>
<evidence type="ECO:0000256" key="7">
    <source>
        <dbReference type="PROSITE-ProRule" id="PRU01091"/>
    </source>
</evidence>
<accession>A0A4U8Q195</accession>
<dbReference type="InterPro" id="IPR001867">
    <property type="entry name" value="OmpR/PhoB-type_DNA-bd"/>
</dbReference>
<dbReference type="SMART" id="SM00448">
    <property type="entry name" value="REC"/>
    <property type="match status" value="1"/>
</dbReference>
<dbReference type="EMBL" id="QGQD01000093">
    <property type="protein sequence ID" value="TLC98459.1"/>
    <property type="molecule type" value="Genomic_DNA"/>
</dbReference>
<dbReference type="GO" id="GO:0005829">
    <property type="term" value="C:cytosol"/>
    <property type="evidence" value="ECO:0007669"/>
    <property type="project" value="TreeGrafter"/>
</dbReference>
<dbReference type="PANTHER" id="PTHR48111">
    <property type="entry name" value="REGULATOR OF RPOS"/>
    <property type="match status" value="1"/>
</dbReference>
<dbReference type="Pfam" id="PF00072">
    <property type="entry name" value="Response_reg"/>
    <property type="match status" value="1"/>
</dbReference>
<proteinExistence type="predicted"/>
<comment type="caution">
    <text evidence="10">The sequence shown here is derived from an EMBL/GenBank/DDBJ whole genome shotgun (WGS) entry which is preliminary data.</text>
</comment>